<evidence type="ECO:0000313" key="2">
    <source>
        <dbReference type="EMBL" id="EDY16733.1"/>
    </source>
</evidence>
<evidence type="ECO:0000256" key="1">
    <source>
        <dbReference type="SAM" id="SignalP"/>
    </source>
</evidence>
<organism evidence="2 3">
    <name type="scientific">Chthoniobacter flavus Ellin428</name>
    <dbReference type="NCBI Taxonomy" id="497964"/>
    <lineage>
        <taxon>Bacteria</taxon>
        <taxon>Pseudomonadati</taxon>
        <taxon>Verrucomicrobiota</taxon>
        <taxon>Spartobacteria</taxon>
        <taxon>Chthoniobacterales</taxon>
        <taxon>Chthoniobacteraceae</taxon>
        <taxon>Chthoniobacter</taxon>
    </lineage>
</organism>
<protein>
    <submittedName>
        <fullName evidence="2">Uncharacterized protein</fullName>
    </submittedName>
</protein>
<keyword evidence="1" id="KW-0732">Signal</keyword>
<dbReference type="AlphaFoldDB" id="B4D9X9"/>
<evidence type="ECO:0000313" key="3">
    <source>
        <dbReference type="Proteomes" id="UP000005824"/>
    </source>
</evidence>
<proteinExistence type="predicted"/>
<accession>B4D9X9</accession>
<dbReference type="InParanoid" id="B4D9X9"/>
<feature type="signal peptide" evidence="1">
    <location>
        <begin position="1"/>
        <end position="23"/>
    </location>
</feature>
<dbReference type="Proteomes" id="UP000005824">
    <property type="component" value="Unassembled WGS sequence"/>
</dbReference>
<dbReference type="EMBL" id="ABVL01000028">
    <property type="protein sequence ID" value="EDY16733.1"/>
    <property type="molecule type" value="Genomic_DNA"/>
</dbReference>
<gene>
    <name evidence="2" type="ORF">CfE428DRAFT_5696</name>
</gene>
<dbReference type="RefSeq" id="WP_006983017.1">
    <property type="nucleotide sequence ID" value="NZ_ABVL01000028.1"/>
</dbReference>
<name>B4D9X9_9BACT</name>
<reference evidence="2 3" key="1">
    <citation type="journal article" date="2011" name="J. Bacteriol.">
        <title>Genome sequence of Chthoniobacter flavus Ellin428, an aerobic heterotrophic soil bacterium.</title>
        <authorList>
            <person name="Kant R."/>
            <person name="van Passel M.W."/>
            <person name="Palva A."/>
            <person name="Lucas S."/>
            <person name="Lapidus A."/>
            <person name="Glavina Del Rio T."/>
            <person name="Dalin E."/>
            <person name="Tice H."/>
            <person name="Bruce D."/>
            <person name="Goodwin L."/>
            <person name="Pitluck S."/>
            <person name="Larimer F.W."/>
            <person name="Land M.L."/>
            <person name="Hauser L."/>
            <person name="Sangwan P."/>
            <person name="de Vos W.M."/>
            <person name="Janssen P.H."/>
            <person name="Smidt H."/>
        </authorList>
    </citation>
    <scope>NUCLEOTIDE SEQUENCE [LARGE SCALE GENOMIC DNA]</scope>
    <source>
        <strain evidence="2 3">Ellin428</strain>
    </source>
</reference>
<sequence>MTSYLRVVFLAMLGMALAPELFAEPTGISVTPMDRLLEKPESFNGQRVRTVGYALFPARNQSYLFVSNETGDRMILTSAICIEYPAAAWEKIKDYRPGWVEISGLFHATPPGVVSTAGTSCTISIDDQFAIAPVLSYHETEREKLVINIARLSAILDAAKTPKAHPSEEELELQLKRSVLRLRRYDLTGKVPMDGE</sequence>
<feature type="chain" id="PRO_5002800636" evidence="1">
    <location>
        <begin position="24"/>
        <end position="196"/>
    </location>
</feature>
<keyword evidence="3" id="KW-1185">Reference proteome</keyword>
<comment type="caution">
    <text evidence="2">The sequence shown here is derived from an EMBL/GenBank/DDBJ whole genome shotgun (WGS) entry which is preliminary data.</text>
</comment>